<gene>
    <name evidence="3" type="ORF">BABA_16197</name>
</gene>
<dbReference type="InterPro" id="IPR035940">
    <property type="entry name" value="CAP_sf"/>
</dbReference>
<dbReference type="STRING" id="1117379.BABA_16197"/>
<organism evidence="3 4">
    <name type="scientific">Neobacillus bataviensis LMG 21833</name>
    <dbReference type="NCBI Taxonomy" id="1117379"/>
    <lineage>
        <taxon>Bacteria</taxon>
        <taxon>Bacillati</taxon>
        <taxon>Bacillota</taxon>
        <taxon>Bacilli</taxon>
        <taxon>Bacillales</taxon>
        <taxon>Bacillaceae</taxon>
        <taxon>Neobacillus</taxon>
    </lineage>
</organism>
<evidence type="ECO:0000259" key="1">
    <source>
        <dbReference type="Pfam" id="PF00188"/>
    </source>
</evidence>
<feature type="domain" description="SCP" evidence="1">
    <location>
        <begin position="243"/>
        <end position="354"/>
    </location>
</feature>
<dbReference type="eggNOG" id="COG2340">
    <property type="taxonomic scope" value="Bacteria"/>
</dbReference>
<proteinExistence type="predicted"/>
<accession>K6DZI0</accession>
<dbReference type="SUPFAM" id="SSF55797">
    <property type="entry name" value="PR-1-like"/>
    <property type="match status" value="1"/>
</dbReference>
<dbReference type="PANTHER" id="PTHR31157:SF26">
    <property type="entry name" value="SCP-LIKE EXTRACELLULAR PROTEIN"/>
    <property type="match status" value="1"/>
</dbReference>
<dbReference type="Proteomes" id="UP000006316">
    <property type="component" value="Unassembled WGS sequence"/>
</dbReference>
<name>K6DZI0_9BACI</name>
<dbReference type="CDD" id="cd05379">
    <property type="entry name" value="CAP_bacterial"/>
    <property type="match status" value="1"/>
</dbReference>
<dbReference type="Gene3D" id="3.40.33.10">
    <property type="entry name" value="CAP"/>
    <property type="match status" value="1"/>
</dbReference>
<sequence length="359" mass="40913">MPLRTLSRILILSVVFLTIGFYVSINEKNDDNVLIKEDPTLKMKQSLPQGLNNQEGNKTSLEKPKEGVALLIGQDVSVLEKEFGAPTRIDESLYGYQWYIYKQNYNRYLQVGVENNQVVTIFAIGETLDVAPFEIGQPVEEIFNTQYFDTNINLEVNGNSYRFELNDNDLNLRPMVKLGDLYVQLYIDRITGNLSSVRFLNAETLIKQRPYELVYSGELPQVEGPSEEAWKLIEDGMAQEIFDITNVLRVRNKLKPLIWDEVIADAAFGHSRDMAENDDFSHTSKKFGDLTNRLKAAKVAYVSAGENIAAKYSDAPAVVEGWLNSKGHRDKLLNKDYSHLGVGVYQKYYTQNFIQKVEQ</sequence>
<evidence type="ECO:0000313" key="3">
    <source>
        <dbReference type="EMBL" id="EKN66306.1"/>
    </source>
</evidence>
<reference evidence="3 4" key="1">
    <citation type="journal article" date="2012" name="Front. Microbiol.">
        <title>Redundancy and modularity in membrane-associated dissimilatory nitrate reduction in Bacillus.</title>
        <authorList>
            <person name="Heylen K."/>
            <person name="Keltjens J."/>
        </authorList>
    </citation>
    <scope>NUCLEOTIDE SEQUENCE [LARGE SCALE GENOMIC DNA]</scope>
    <source>
        <strain evidence="4">LMG 21833T</strain>
    </source>
</reference>
<dbReference type="Pfam" id="PF00188">
    <property type="entry name" value="CAP"/>
    <property type="match status" value="1"/>
</dbReference>
<dbReference type="Pfam" id="PF14504">
    <property type="entry name" value="CAP_assoc_N"/>
    <property type="match status" value="1"/>
</dbReference>
<evidence type="ECO:0000259" key="2">
    <source>
        <dbReference type="Pfam" id="PF14504"/>
    </source>
</evidence>
<dbReference type="OrthoDB" id="9783944at2"/>
<dbReference type="PATRIC" id="fig|1117379.3.peg.3360"/>
<dbReference type="EMBL" id="AJLS01000118">
    <property type="protein sequence ID" value="EKN66306.1"/>
    <property type="molecule type" value="Genomic_DNA"/>
</dbReference>
<dbReference type="InterPro" id="IPR014044">
    <property type="entry name" value="CAP_dom"/>
</dbReference>
<dbReference type="InterPro" id="IPR029410">
    <property type="entry name" value="CAP_assoc"/>
</dbReference>
<evidence type="ECO:0000313" key="4">
    <source>
        <dbReference type="Proteomes" id="UP000006316"/>
    </source>
</evidence>
<keyword evidence="4" id="KW-1185">Reference proteome</keyword>
<dbReference type="AlphaFoldDB" id="K6DZI0"/>
<feature type="domain" description="CAP-associated" evidence="2">
    <location>
        <begin position="72"/>
        <end position="211"/>
    </location>
</feature>
<comment type="caution">
    <text evidence="3">The sequence shown here is derived from an EMBL/GenBank/DDBJ whole genome shotgun (WGS) entry which is preliminary data.</text>
</comment>
<protein>
    <submittedName>
        <fullName evidence="3">SCP-like extracellular</fullName>
    </submittedName>
</protein>
<dbReference type="PANTHER" id="PTHR31157">
    <property type="entry name" value="SCP DOMAIN-CONTAINING PROTEIN"/>
    <property type="match status" value="1"/>
</dbReference>